<protein>
    <submittedName>
        <fullName evidence="2">Uncharacterized protein</fullName>
    </submittedName>
</protein>
<feature type="region of interest" description="Disordered" evidence="1">
    <location>
        <begin position="19"/>
        <end position="68"/>
    </location>
</feature>
<organism evidence="2 3">
    <name type="scientific">Pteropus alecto</name>
    <name type="common">Black flying fox</name>
    <dbReference type="NCBI Taxonomy" id="9402"/>
    <lineage>
        <taxon>Eukaryota</taxon>
        <taxon>Metazoa</taxon>
        <taxon>Chordata</taxon>
        <taxon>Craniata</taxon>
        <taxon>Vertebrata</taxon>
        <taxon>Euteleostomi</taxon>
        <taxon>Mammalia</taxon>
        <taxon>Eutheria</taxon>
        <taxon>Laurasiatheria</taxon>
        <taxon>Chiroptera</taxon>
        <taxon>Yinpterochiroptera</taxon>
        <taxon>Pteropodoidea</taxon>
        <taxon>Pteropodidae</taxon>
        <taxon>Pteropodinae</taxon>
        <taxon>Pteropus</taxon>
    </lineage>
</organism>
<sequence>MGGPCASQIDFPGAEFTPAAAVSGTCGAPESGTERERELCRVDPKRAPATPHRPLGSASPSRVCAVRPPSFPPRHTLELKTESRAHGSEVAETLEGGRAPLGVLARPGILRHQQACLRVRVRVQGPPSHLALRLAPAGVGGAVAHNFELVRDLLGCGPNHRRNWFLREKMPEQEKQITAREGASRKASVLVRPKRSAAAVEGEDLSSNISEGCQPTALTLVIVESREGRAGMEEPPRRSRI</sequence>
<evidence type="ECO:0000256" key="1">
    <source>
        <dbReference type="SAM" id="MobiDB-lite"/>
    </source>
</evidence>
<dbReference type="EMBL" id="KB030546">
    <property type="protein sequence ID" value="ELK15222.1"/>
    <property type="molecule type" value="Genomic_DNA"/>
</dbReference>
<evidence type="ECO:0000313" key="2">
    <source>
        <dbReference type="EMBL" id="ELK15222.1"/>
    </source>
</evidence>
<reference evidence="3" key="1">
    <citation type="journal article" date="2013" name="Science">
        <title>Comparative analysis of bat genomes provides insight into the evolution of flight and immunity.</title>
        <authorList>
            <person name="Zhang G."/>
            <person name="Cowled C."/>
            <person name="Shi Z."/>
            <person name="Huang Z."/>
            <person name="Bishop-Lilly K.A."/>
            <person name="Fang X."/>
            <person name="Wynne J.W."/>
            <person name="Xiong Z."/>
            <person name="Baker M.L."/>
            <person name="Zhao W."/>
            <person name="Tachedjian M."/>
            <person name="Zhu Y."/>
            <person name="Zhou P."/>
            <person name="Jiang X."/>
            <person name="Ng J."/>
            <person name="Yang L."/>
            <person name="Wu L."/>
            <person name="Xiao J."/>
            <person name="Feng Y."/>
            <person name="Chen Y."/>
            <person name="Sun X."/>
            <person name="Zhang Y."/>
            <person name="Marsh G.A."/>
            <person name="Crameri G."/>
            <person name="Broder C.C."/>
            <person name="Frey K.G."/>
            <person name="Wang L.F."/>
            <person name="Wang J."/>
        </authorList>
    </citation>
    <scope>NUCLEOTIDE SEQUENCE [LARGE SCALE GENOMIC DNA]</scope>
</reference>
<gene>
    <name evidence="2" type="ORF">PAL_GLEAN10005537</name>
</gene>
<dbReference type="InParanoid" id="L5KUX0"/>
<proteinExistence type="predicted"/>
<dbReference type="AlphaFoldDB" id="L5KUX0"/>
<feature type="compositionally biased region" description="Basic and acidic residues" evidence="1">
    <location>
        <begin position="32"/>
        <end position="46"/>
    </location>
</feature>
<name>L5KUX0_PTEAL</name>
<dbReference type="Proteomes" id="UP000010552">
    <property type="component" value="Unassembled WGS sequence"/>
</dbReference>
<keyword evidence="3" id="KW-1185">Reference proteome</keyword>
<evidence type="ECO:0000313" key="3">
    <source>
        <dbReference type="Proteomes" id="UP000010552"/>
    </source>
</evidence>
<accession>L5KUX0</accession>